<proteinExistence type="predicted"/>
<dbReference type="EMBL" id="CAVMBE010000059">
    <property type="protein sequence ID" value="CAK4032176.1"/>
    <property type="molecule type" value="Genomic_DNA"/>
</dbReference>
<dbReference type="PANTHER" id="PTHR42085">
    <property type="entry name" value="F-BOX DOMAIN-CONTAINING PROTEIN"/>
    <property type="match status" value="1"/>
</dbReference>
<sequence>MPLQTANTAYDLATLSPSEQMPQKGPAFYSLPGELRNEIYKLVLCPDGDEKICIADPDVIAAGMSPGKDMRALLLASKQIHAEACGIYAGSNRFFKDLRPSEISTGLREEQRTALQSWIACIGKENAWLVQELELNIHLDRSRPMSRIFGCKVEDVTKQMVLDWCGIGDIGLRLSAAKIQYRIAGWLDCNWEELPVRPRGKRVERQDDEDTLEDN</sequence>
<organism evidence="1 2">
    <name type="scientific">Lecanosticta acicola</name>
    <dbReference type="NCBI Taxonomy" id="111012"/>
    <lineage>
        <taxon>Eukaryota</taxon>
        <taxon>Fungi</taxon>
        <taxon>Dikarya</taxon>
        <taxon>Ascomycota</taxon>
        <taxon>Pezizomycotina</taxon>
        <taxon>Dothideomycetes</taxon>
        <taxon>Dothideomycetidae</taxon>
        <taxon>Mycosphaerellales</taxon>
        <taxon>Mycosphaerellaceae</taxon>
        <taxon>Lecanosticta</taxon>
    </lineage>
</organism>
<protein>
    <submittedName>
        <fullName evidence="1">Uncharacterized protein</fullName>
    </submittedName>
</protein>
<gene>
    <name evidence="1" type="ORF">LECACI_7A007334</name>
</gene>
<evidence type="ECO:0000313" key="1">
    <source>
        <dbReference type="EMBL" id="CAK4032176.1"/>
    </source>
</evidence>
<dbReference type="PANTHER" id="PTHR42085:SF2">
    <property type="entry name" value="F-BOX DOMAIN-CONTAINING PROTEIN"/>
    <property type="match status" value="1"/>
</dbReference>
<dbReference type="Proteomes" id="UP001296104">
    <property type="component" value="Unassembled WGS sequence"/>
</dbReference>
<evidence type="ECO:0000313" key="2">
    <source>
        <dbReference type="Proteomes" id="UP001296104"/>
    </source>
</evidence>
<keyword evidence="2" id="KW-1185">Reference proteome</keyword>
<dbReference type="InterPro" id="IPR038883">
    <property type="entry name" value="AN11006-like"/>
</dbReference>
<reference evidence="1" key="1">
    <citation type="submission" date="2023-11" db="EMBL/GenBank/DDBJ databases">
        <authorList>
            <person name="Alioto T."/>
            <person name="Alioto T."/>
            <person name="Gomez Garrido J."/>
        </authorList>
    </citation>
    <scope>NUCLEOTIDE SEQUENCE</scope>
</reference>
<dbReference type="AlphaFoldDB" id="A0AAI8Z480"/>
<comment type="caution">
    <text evidence="1">The sequence shown here is derived from an EMBL/GenBank/DDBJ whole genome shotgun (WGS) entry which is preliminary data.</text>
</comment>
<accession>A0AAI8Z480</accession>
<name>A0AAI8Z480_9PEZI</name>